<protein>
    <submittedName>
        <fullName evidence="3">Uncharacterized protein</fullName>
    </submittedName>
</protein>
<evidence type="ECO:0000313" key="3">
    <source>
        <dbReference type="EMBL" id="ACD11959.1"/>
    </source>
</evidence>
<feature type="transmembrane region" description="Helical" evidence="1">
    <location>
        <begin position="61"/>
        <end position="82"/>
    </location>
</feature>
<keyword evidence="1" id="KW-0472">Membrane</keyword>
<name>A0A0U1TZH9_ISOMC</name>
<keyword evidence="1" id="KW-1133">Transmembrane helix</keyword>
<evidence type="ECO:0000256" key="1">
    <source>
        <dbReference type="SAM" id="Phobius"/>
    </source>
</evidence>
<proteinExistence type="evidence at transcript level"/>
<sequence length="104" mass="10157">MKSMIAVLLLALVATSMAGYLGLGYGGLYGAGAYGGFYGAGVPVGRAVAYSSSIRHPGYGLGVLGGYAGYGYGLGLGAYGYGGYGLGHGLGLGLGHGLGLGKLW</sequence>
<dbReference type="AlphaFoldDB" id="A0A0U1TZH9"/>
<feature type="transmembrane region" description="Helical" evidence="1">
    <location>
        <begin position="28"/>
        <end position="49"/>
    </location>
</feature>
<reference evidence="3" key="1">
    <citation type="submission" date="2007-10" db="EMBL/GenBank/DDBJ databases">
        <title>Classification and functional annotation of ESTs from venom glands of Isometrus maculatus.</title>
        <authorList>
            <person name="Li W."/>
            <person name="Ma Y."/>
            <person name="Zhao R."/>
            <person name="Cao Z."/>
        </authorList>
    </citation>
    <scope>NUCLEOTIDE SEQUENCE</scope>
    <source>
        <tissue evidence="3">Venom gland</tissue>
    </source>
</reference>
<accession>A0A0U1TZH9</accession>
<organism evidence="3">
    <name type="scientific">Isometrus maculatus</name>
    <name type="common">Lesser brown scorpion</name>
    <name type="synonym">Scorpio maculatus</name>
    <dbReference type="NCBI Taxonomy" id="497827"/>
    <lineage>
        <taxon>Eukaryota</taxon>
        <taxon>Metazoa</taxon>
        <taxon>Ecdysozoa</taxon>
        <taxon>Arthropoda</taxon>
        <taxon>Chelicerata</taxon>
        <taxon>Arachnida</taxon>
        <taxon>Scorpiones</taxon>
        <taxon>Buthida</taxon>
        <taxon>Buthoidea</taxon>
        <taxon>Buthidae</taxon>
        <taxon>Isometrus</taxon>
    </lineage>
</organism>
<keyword evidence="1" id="KW-0812">Transmembrane</keyword>
<keyword evidence="2" id="KW-0732">Signal</keyword>
<feature type="signal peptide" evidence="2">
    <location>
        <begin position="1"/>
        <end position="18"/>
    </location>
</feature>
<dbReference type="EMBL" id="EU252397">
    <property type="protein sequence ID" value="ACD11959.1"/>
    <property type="molecule type" value="mRNA"/>
</dbReference>
<feature type="chain" id="PRO_5006829241" evidence="2">
    <location>
        <begin position="19"/>
        <end position="104"/>
    </location>
</feature>
<evidence type="ECO:0000256" key="2">
    <source>
        <dbReference type="SAM" id="SignalP"/>
    </source>
</evidence>